<comment type="caution">
    <text evidence="4">The sequence shown here is derived from an EMBL/GenBank/DDBJ whole genome shotgun (WGS) entry which is preliminary data.</text>
</comment>
<dbReference type="AlphaFoldDB" id="A0A2M9R2N2"/>
<dbReference type="Gene3D" id="3.40.50.2000">
    <property type="entry name" value="Glycogen Phosphorylase B"/>
    <property type="match status" value="2"/>
</dbReference>
<dbReference type="SUPFAM" id="SSF53756">
    <property type="entry name" value="UDP-Glycosyltransferase/glycogen phosphorylase"/>
    <property type="match status" value="1"/>
</dbReference>
<dbReference type="Pfam" id="PF13439">
    <property type="entry name" value="Glyco_transf_4"/>
    <property type="match status" value="1"/>
</dbReference>
<feature type="domain" description="Glycosyltransferase subfamily 4-like N-terminal" evidence="3">
    <location>
        <begin position="64"/>
        <end position="176"/>
    </location>
</feature>
<keyword evidence="1 4" id="KW-0808">Transferase</keyword>
<dbReference type="Proteomes" id="UP000231960">
    <property type="component" value="Unassembled WGS sequence"/>
</dbReference>
<proteinExistence type="predicted"/>
<feature type="domain" description="Glycosyl transferase family 1" evidence="2">
    <location>
        <begin position="190"/>
        <end position="347"/>
    </location>
</feature>
<gene>
    <name evidence="4" type="ORF">CDL10_00280</name>
</gene>
<dbReference type="GO" id="GO:0016757">
    <property type="term" value="F:glycosyltransferase activity"/>
    <property type="evidence" value="ECO:0007669"/>
    <property type="project" value="InterPro"/>
</dbReference>
<dbReference type="EMBL" id="NIPO01000001">
    <property type="protein sequence ID" value="PJR03102.1"/>
    <property type="molecule type" value="Genomic_DNA"/>
</dbReference>
<evidence type="ECO:0000256" key="1">
    <source>
        <dbReference type="ARBA" id="ARBA00022679"/>
    </source>
</evidence>
<name>A0A2M9R2N2_9FLAO</name>
<evidence type="ECO:0000259" key="2">
    <source>
        <dbReference type="Pfam" id="PF00534"/>
    </source>
</evidence>
<dbReference type="CDD" id="cd03809">
    <property type="entry name" value="GT4_MtfB-like"/>
    <property type="match status" value="1"/>
</dbReference>
<dbReference type="RefSeq" id="WP_100676672.1">
    <property type="nucleotide sequence ID" value="NZ_NIPO01000001.1"/>
</dbReference>
<evidence type="ECO:0000313" key="5">
    <source>
        <dbReference type="Proteomes" id="UP000231960"/>
    </source>
</evidence>
<dbReference type="Pfam" id="PF00534">
    <property type="entry name" value="Glycos_transf_1"/>
    <property type="match status" value="1"/>
</dbReference>
<keyword evidence="5" id="KW-1185">Reference proteome</keyword>
<dbReference type="InterPro" id="IPR001296">
    <property type="entry name" value="Glyco_trans_1"/>
</dbReference>
<dbReference type="PANTHER" id="PTHR46401">
    <property type="entry name" value="GLYCOSYLTRANSFERASE WBBK-RELATED"/>
    <property type="match status" value="1"/>
</dbReference>
<protein>
    <submittedName>
        <fullName evidence="4">Glycosyl transferase family 1</fullName>
    </submittedName>
</protein>
<dbReference type="PANTHER" id="PTHR46401:SF2">
    <property type="entry name" value="GLYCOSYLTRANSFERASE WBBK-RELATED"/>
    <property type="match status" value="1"/>
</dbReference>
<dbReference type="InterPro" id="IPR028098">
    <property type="entry name" value="Glyco_trans_4-like_N"/>
</dbReference>
<dbReference type="GO" id="GO:0009103">
    <property type="term" value="P:lipopolysaccharide biosynthetic process"/>
    <property type="evidence" value="ECO:0007669"/>
    <property type="project" value="TreeGrafter"/>
</dbReference>
<reference evidence="4 5" key="1">
    <citation type="submission" date="2017-06" db="EMBL/GenBank/DDBJ databases">
        <title>Description of Avrilella dinanensis gen. nov. sp. nov.</title>
        <authorList>
            <person name="Leyer C."/>
            <person name="Sassi M."/>
            <person name="Minet J."/>
            <person name="Kayal S."/>
            <person name="Cattoir V."/>
        </authorList>
    </citation>
    <scope>NUCLEOTIDE SEQUENCE [LARGE SCALE GENOMIC DNA]</scope>
    <source>
        <strain evidence="4 5">UR159</strain>
    </source>
</reference>
<evidence type="ECO:0000313" key="4">
    <source>
        <dbReference type="EMBL" id="PJR03102.1"/>
    </source>
</evidence>
<accession>A0A2M9R2N2</accession>
<organism evidence="4 5">
    <name type="scientific">Avrilella dinanensis</name>
    <dbReference type="NCBI Taxonomy" id="2008672"/>
    <lineage>
        <taxon>Bacteria</taxon>
        <taxon>Pseudomonadati</taxon>
        <taxon>Bacteroidota</taxon>
        <taxon>Flavobacteriia</taxon>
        <taxon>Flavobacteriales</taxon>
        <taxon>Flavobacteriaceae</taxon>
        <taxon>Avrilella</taxon>
    </lineage>
</organism>
<evidence type="ECO:0000259" key="3">
    <source>
        <dbReference type="Pfam" id="PF13439"/>
    </source>
</evidence>
<dbReference type="OrthoDB" id="9801609at2"/>
<sequence length="370" mass="43166">MKIGFDAKRYFHNQTGLGNYSRDLIRVLNTYYPENEYILFNPKPTEKYQEYIKQHDNIKEINPTTSWQKKLKSFWRSYGITKECTKRNISVYHGLSGEIPVGINKKAKTVVTIHDLIFLRYPELYSWFDVKIHHKKFKYACENAHKIIAISEQTKRDIVDFLKINPEKIDVVYQGCSHTFKENYSSDELNRMQQQYNLPEKFVLNVGTIEPRKNALQIVKAITNIDTTLVVIGRKTDYWKEIEKYAKEKNITHKIKHLSNISQHDLAIIYQLATVMAYPSVFEGFGIPIIEALYSKTPVITTNSGVFPEAGGPNSMYINPENVEEMQVALEKLLSDDKLQFSMAENGWQYAQKFNDERIADHLMKVYHSL</sequence>